<dbReference type="EMBL" id="CP014692">
    <property type="protein sequence ID" value="AQS84603.1"/>
    <property type="molecule type" value="Genomic_DNA"/>
</dbReference>
<gene>
    <name evidence="2" type="ORF">A0U92_07220</name>
</gene>
<feature type="region of interest" description="Disordered" evidence="1">
    <location>
        <begin position="213"/>
        <end position="295"/>
    </location>
</feature>
<evidence type="ECO:0000256" key="1">
    <source>
        <dbReference type="SAM" id="MobiDB-lite"/>
    </source>
</evidence>
<dbReference type="STRING" id="435.A0U92_07220"/>
<reference evidence="2 3" key="1">
    <citation type="submission" date="2016-03" db="EMBL/GenBank/DDBJ databases">
        <title>Acetic acid bacteria sequencing.</title>
        <authorList>
            <person name="Brandt J."/>
            <person name="Jakob F."/>
            <person name="Vogel R.F."/>
        </authorList>
    </citation>
    <scope>NUCLEOTIDE SEQUENCE [LARGE SCALE GENOMIC DNA]</scope>
    <source>
        <strain evidence="2 3">TMW2.1153</strain>
    </source>
</reference>
<dbReference type="AlphaFoldDB" id="A0A1U9KFL5"/>
<dbReference type="Proteomes" id="UP000188937">
    <property type="component" value="Chromosome"/>
</dbReference>
<evidence type="ECO:0000313" key="2">
    <source>
        <dbReference type="EMBL" id="AQS84603.1"/>
    </source>
</evidence>
<proteinExistence type="predicted"/>
<dbReference type="KEGG" id="aace:A0U92_07220"/>
<sequence length="502" mass="58148">MTDNQALDVVRMYAHEFKADPKTATIIRHDKQRADNKASSHHYHVYFPEVLANGKIMDSSFSKIREEKIARIAEIDFGHVHVVGKHNLSVINDLERAGRKSYADTIRRNTPSLDPKNTPDASYSERQFRRAKANGINLNEIRQTLKDLRVTSETFGQMIEGLDNLKIRKGDKEDTYIIVNHDNQFLGSAHRLFDMKKSDFNQQYHAYEASLTPVQSVTSEPKTSSEKPLQTVFSKNGPEASRENRPASAPRKLAPSPEPVSHIHADLANDTSETTEAMSRDEKTAVNRQNSDRMQARQTIQQALAGQEAFHKKLAELEQKFMARWRHIKPEPFSDPDSRNPVLVRQKHENILKPLRNKYHKAKTSWFNGSSTRKTLQEFNDALKNIKYDRENFNNLDILNNDDHFNYSLNYMSDLYVSGRERTRKEWASDLTVQSYLKAKKNFDELIEYINKTENIDLLQTALQNPVHAMKQMRELKQSEQQEKAKKYRHSGRSLAFSYDKR</sequence>
<organism evidence="2 3">
    <name type="scientific">Acetobacter aceti</name>
    <dbReference type="NCBI Taxonomy" id="435"/>
    <lineage>
        <taxon>Bacteria</taxon>
        <taxon>Pseudomonadati</taxon>
        <taxon>Pseudomonadota</taxon>
        <taxon>Alphaproteobacteria</taxon>
        <taxon>Acetobacterales</taxon>
        <taxon>Acetobacteraceae</taxon>
        <taxon>Acetobacter</taxon>
        <taxon>Acetobacter subgen. Acetobacter</taxon>
    </lineage>
</organism>
<keyword evidence="3" id="KW-1185">Reference proteome</keyword>
<feature type="compositionally biased region" description="Basic and acidic residues" evidence="1">
    <location>
        <begin position="278"/>
        <end position="295"/>
    </location>
</feature>
<feature type="compositionally biased region" description="Polar residues" evidence="1">
    <location>
        <begin position="213"/>
        <end position="234"/>
    </location>
</feature>
<protein>
    <submittedName>
        <fullName evidence="2">Uncharacterized protein</fullName>
    </submittedName>
</protein>
<evidence type="ECO:0000313" key="3">
    <source>
        <dbReference type="Proteomes" id="UP000188937"/>
    </source>
</evidence>
<name>A0A1U9KFL5_ACEAC</name>
<accession>A0A1U9KFL5</accession>
<feature type="region of interest" description="Disordered" evidence="1">
    <location>
        <begin position="477"/>
        <end position="502"/>
    </location>
</feature>